<protein>
    <submittedName>
        <fullName evidence="4">Acetyl-CoA synthetase-like protein</fullName>
    </submittedName>
</protein>
<feature type="domain" description="AMP-dependent synthetase/ligase" evidence="3">
    <location>
        <begin position="103"/>
        <end position="483"/>
    </location>
</feature>
<dbReference type="PANTHER" id="PTHR43272">
    <property type="entry name" value="LONG-CHAIN-FATTY-ACID--COA LIGASE"/>
    <property type="match status" value="1"/>
</dbReference>
<evidence type="ECO:0000256" key="1">
    <source>
        <dbReference type="ARBA" id="ARBA00022741"/>
    </source>
</evidence>
<keyword evidence="2" id="KW-0067">ATP-binding</keyword>
<keyword evidence="5" id="KW-1185">Reference proteome</keyword>
<evidence type="ECO:0000259" key="3">
    <source>
        <dbReference type="Pfam" id="PF00501"/>
    </source>
</evidence>
<reference evidence="4 5" key="1">
    <citation type="submission" date="2016-07" db="EMBL/GenBank/DDBJ databases">
        <title>Pervasive Adenine N6-methylation of Active Genes in Fungi.</title>
        <authorList>
            <consortium name="DOE Joint Genome Institute"/>
            <person name="Mondo S.J."/>
            <person name="Dannebaum R.O."/>
            <person name="Kuo R.C."/>
            <person name="Labutti K."/>
            <person name="Haridas S."/>
            <person name="Kuo A."/>
            <person name="Salamov A."/>
            <person name="Ahrendt S.R."/>
            <person name="Lipzen A."/>
            <person name="Sullivan W."/>
            <person name="Andreopoulos W.B."/>
            <person name="Clum A."/>
            <person name="Lindquist E."/>
            <person name="Daum C."/>
            <person name="Ramamoorthy G.K."/>
            <person name="Gryganskyi A."/>
            <person name="Culley D."/>
            <person name="Magnuson J.K."/>
            <person name="James T.Y."/>
            <person name="O'Malley M.A."/>
            <person name="Stajich J.E."/>
            <person name="Spatafora J.W."/>
            <person name="Visel A."/>
            <person name="Grigoriev I.V."/>
        </authorList>
    </citation>
    <scope>NUCLEOTIDE SEQUENCE [LARGE SCALE GENOMIC DNA]</scope>
    <source>
        <strain evidence="4 5">JEL800</strain>
    </source>
</reference>
<dbReference type="OrthoDB" id="2100126at2759"/>
<name>A0A1Y2BSE9_9FUNG</name>
<accession>A0A1Y2BSE9</accession>
<organism evidence="4 5">
    <name type="scientific">Rhizoclosmatium globosum</name>
    <dbReference type="NCBI Taxonomy" id="329046"/>
    <lineage>
        <taxon>Eukaryota</taxon>
        <taxon>Fungi</taxon>
        <taxon>Fungi incertae sedis</taxon>
        <taxon>Chytridiomycota</taxon>
        <taxon>Chytridiomycota incertae sedis</taxon>
        <taxon>Chytridiomycetes</taxon>
        <taxon>Chytridiales</taxon>
        <taxon>Chytriomycetaceae</taxon>
        <taxon>Rhizoclosmatium</taxon>
    </lineage>
</organism>
<gene>
    <name evidence="4" type="ORF">BCR33DRAFT_721368</name>
</gene>
<dbReference type="STRING" id="329046.A0A1Y2BSE9"/>
<sequence>MDEVTIGLALAAVALFLKYRSDTFRSTIVDTHPMILPNQTHFSATRNKGEWAIARNRATPYPSKNHPQFVHNIHESLVKLFATASTSPAFLHKPIPAGPFVPISVSELGAYANEIGCGILHLLGGAEKGAPVGVFADDTEVDAKVVEFAAVLYGFAACLWGGDKAINQENLRKVLTRTEMQIIVVSESTLENVLNIAGQCKELKHIVVSNIKTISQTHTERAKALNVKLHTLESIRRLGREHPHEHVKPETPDVAAILFQEIGADVEGVVLTHLNLSVAISAVYVTLPQQQKIGDKDVCLIRPRGNTAFERALVYALLFAGAQVAFSASNTTFVYDVTSLKPSLLTSSAATISILSAAISSHSAAKAWGFARAKAGKVQELREGRCWTGTWWDSIFLKDIERSSIWNLRESQPTDLDAVETIRAIIGCQVFETFSRNEAGGLVCASAFGDYAKVQHIGYSVSDKPNPHGAVCIRGPAAAKSYYKDSIKSAAVVEGEGWIRLDGVYGELLPNGTLALL</sequence>
<dbReference type="GO" id="GO:0004467">
    <property type="term" value="F:long-chain fatty acid-CoA ligase activity"/>
    <property type="evidence" value="ECO:0007669"/>
    <property type="project" value="TreeGrafter"/>
</dbReference>
<dbReference type="PANTHER" id="PTHR43272:SF33">
    <property type="entry name" value="AMP-BINDING DOMAIN-CONTAINING PROTEIN-RELATED"/>
    <property type="match status" value="1"/>
</dbReference>
<dbReference type="InterPro" id="IPR042099">
    <property type="entry name" value="ANL_N_sf"/>
</dbReference>
<dbReference type="Pfam" id="PF00501">
    <property type="entry name" value="AMP-binding"/>
    <property type="match status" value="1"/>
</dbReference>
<comment type="caution">
    <text evidence="4">The sequence shown here is derived from an EMBL/GenBank/DDBJ whole genome shotgun (WGS) entry which is preliminary data.</text>
</comment>
<dbReference type="InterPro" id="IPR000873">
    <property type="entry name" value="AMP-dep_synth/lig_dom"/>
</dbReference>
<proteinExistence type="predicted"/>
<dbReference type="EMBL" id="MCGO01000049">
    <property type="protein sequence ID" value="ORY37634.1"/>
    <property type="molecule type" value="Genomic_DNA"/>
</dbReference>
<evidence type="ECO:0000256" key="2">
    <source>
        <dbReference type="ARBA" id="ARBA00022840"/>
    </source>
</evidence>
<dbReference type="Gene3D" id="3.40.50.12780">
    <property type="entry name" value="N-terminal domain of ligase-like"/>
    <property type="match status" value="1"/>
</dbReference>
<dbReference type="AlphaFoldDB" id="A0A1Y2BSE9"/>
<dbReference type="GO" id="GO:0005524">
    <property type="term" value="F:ATP binding"/>
    <property type="evidence" value="ECO:0007669"/>
    <property type="project" value="UniProtKB-KW"/>
</dbReference>
<keyword evidence="1" id="KW-0547">Nucleotide-binding</keyword>
<evidence type="ECO:0000313" key="5">
    <source>
        <dbReference type="Proteomes" id="UP000193642"/>
    </source>
</evidence>
<dbReference type="Proteomes" id="UP000193642">
    <property type="component" value="Unassembled WGS sequence"/>
</dbReference>
<dbReference type="GO" id="GO:0016020">
    <property type="term" value="C:membrane"/>
    <property type="evidence" value="ECO:0007669"/>
    <property type="project" value="TreeGrafter"/>
</dbReference>
<evidence type="ECO:0000313" key="4">
    <source>
        <dbReference type="EMBL" id="ORY37634.1"/>
    </source>
</evidence>
<dbReference type="SUPFAM" id="SSF56801">
    <property type="entry name" value="Acetyl-CoA synthetase-like"/>
    <property type="match status" value="1"/>
</dbReference>
<dbReference type="GO" id="GO:0005783">
    <property type="term" value="C:endoplasmic reticulum"/>
    <property type="evidence" value="ECO:0007669"/>
    <property type="project" value="TreeGrafter"/>
</dbReference>